<evidence type="ECO:0000256" key="2">
    <source>
        <dbReference type="ARBA" id="ARBA00022490"/>
    </source>
</evidence>
<dbReference type="GO" id="GO:0005634">
    <property type="term" value="C:nucleus"/>
    <property type="evidence" value="ECO:0007669"/>
    <property type="project" value="TreeGrafter"/>
</dbReference>
<proteinExistence type="predicted"/>
<dbReference type="PANTHER" id="PTHR19849:SF0">
    <property type="entry name" value="PHOSPHOLIPASE A-2-ACTIVATING PROTEIN"/>
    <property type="match status" value="1"/>
</dbReference>
<dbReference type="PANTHER" id="PTHR19849">
    <property type="entry name" value="PHOSPHOLIPASE A-2-ACTIVATING PROTEIN"/>
    <property type="match status" value="1"/>
</dbReference>
<dbReference type="Gene3D" id="1.25.10.10">
    <property type="entry name" value="Leucine-rich Repeat Variant"/>
    <property type="match status" value="1"/>
</dbReference>
<keyword evidence="9" id="KW-1185">Reference proteome</keyword>
<dbReference type="Gene3D" id="2.130.10.10">
    <property type="entry name" value="YVTN repeat-like/Quinoprotein amine dehydrogenase"/>
    <property type="match status" value="2"/>
</dbReference>
<dbReference type="SMART" id="SM00320">
    <property type="entry name" value="WD40"/>
    <property type="match status" value="7"/>
</dbReference>
<dbReference type="InterPro" id="IPR013535">
    <property type="entry name" value="PUL_dom"/>
</dbReference>
<evidence type="ECO:0000256" key="3">
    <source>
        <dbReference type="ARBA" id="ARBA00022574"/>
    </source>
</evidence>
<feature type="repeat" description="WD" evidence="5">
    <location>
        <begin position="319"/>
        <end position="350"/>
    </location>
</feature>
<dbReference type="PROSITE" id="PS51396">
    <property type="entry name" value="PUL"/>
    <property type="match status" value="1"/>
</dbReference>
<comment type="caution">
    <text evidence="8">The sequence shown here is derived from an EMBL/GenBank/DDBJ whole genome shotgun (WGS) entry which is preliminary data.</text>
</comment>
<dbReference type="GO" id="GO:0005737">
    <property type="term" value="C:cytoplasm"/>
    <property type="evidence" value="ECO:0007669"/>
    <property type="project" value="UniProtKB-SubCell"/>
</dbReference>
<dbReference type="GO" id="GO:0010992">
    <property type="term" value="P:ubiquitin recycling"/>
    <property type="evidence" value="ECO:0007669"/>
    <property type="project" value="TreeGrafter"/>
</dbReference>
<dbReference type="InterPro" id="IPR015943">
    <property type="entry name" value="WD40/YVTN_repeat-like_dom_sf"/>
</dbReference>
<dbReference type="RefSeq" id="XP_028526812.1">
    <property type="nucleotide sequence ID" value="XM_028670018.1"/>
</dbReference>
<evidence type="ECO:0000256" key="5">
    <source>
        <dbReference type="PROSITE-ProRule" id="PRU00221"/>
    </source>
</evidence>
<dbReference type="PROSITE" id="PS51394">
    <property type="entry name" value="PFU"/>
    <property type="match status" value="1"/>
</dbReference>
<dbReference type="GO" id="GO:0043130">
    <property type="term" value="F:ubiquitin binding"/>
    <property type="evidence" value="ECO:0007669"/>
    <property type="project" value="TreeGrafter"/>
</dbReference>
<dbReference type="Pfam" id="PF09070">
    <property type="entry name" value="PFU"/>
    <property type="match status" value="1"/>
</dbReference>
<organism evidence="8 9">
    <name type="scientific">Plasmodium gallinaceum</name>
    <dbReference type="NCBI Taxonomy" id="5849"/>
    <lineage>
        <taxon>Eukaryota</taxon>
        <taxon>Sar</taxon>
        <taxon>Alveolata</taxon>
        <taxon>Apicomplexa</taxon>
        <taxon>Aconoidasida</taxon>
        <taxon>Haemosporida</taxon>
        <taxon>Plasmodiidae</taxon>
        <taxon>Plasmodium</taxon>
        <taxon>Plasmodium (Haemamoeba)</taxon>
    </lineage>
</organism>
<dbReference type="Proteomes" id="UP000220797">
    <property type="component" value="Unassembled WGS sequence"/>
</dbReference>
<protein>
    <submittedName>
        <fullName evidence="8">Polyubiquitin binding protein, putative</fullName>
    </submittedName>
</protein>
<evidence type="ECO:0000313" key="9">
    <source>
        <dbReference type="Proteomes" id="UP000220797"/>
    </source>
</evidence>
<evidence type="ECO:0000256" key="4">
    <source>
        <dbReference type="ARBA" id="ARBA00022737"/>
    </source>
</evidence>
<sequence>MEVDNEYDTRGILIGHNKGVRSLCVINNDLLDGLKGYDLKFEYIVSADCNGTIIVWKKRKYENMNKKEENNSSNIRDIGEYSNDEKNETVNNNDNLLNDNLLNDNLLNDNYILHKKIEIHEKFIYSLCYSKYIGINELKNCKENIENHLYIFSGGNDRNIYLFNLNGFIELVLQGHKNSICSIVEKNENILLSGDWNGEVFIWKIEKNEEEKNNNLSNNINDLNRISGNRYSYNILKILNNHKHAVYVNCLNDIILTISQNNIVNIWNNNGEKTDEIRNIHNDSVRDIILFNENKNVITFSNDENIHIYDINFNLLKIYKGHKGFIFYVCINEKDKIMISCGDDKVIKIWCIKDIYELMNTYNITDIKKNNLINENFNCIQTIYLTDTLWNIKLLSNNDFVCACNDNTVRIYTNKKDKKLKKEIMEEFEKQYRKKNDINDENVNKIENINNIKGKEGEIKIFKNMEKYEAYKYENGNWVLIGDVVDDIKLEKKFYIGDNLFKQGYYDELFSIDTGYGSIKQLPYNKNDNIFLIAEKFCKREGISVSHVKSIVDFINQNTSVKNNKENYEMQNENKKKNFKTILNVFTVQKSSLDKILQKIKEFNLLLSIDDKYKLNNEEINSLTNIINIYIKDIKNMYKFNTADINLINKLFAWSPFYIFPVIDLFRVLILNKNCDFFYNNKYSFNAFKLVYDCISFYIKNSENLKENEQSKLDSLLLCCLRFYLNMFNLSTPRYYMFKKYNFILKQFSEIKSNSGNINILFIKIFFNYVIVLNENNDNELRKILFEIIHSLNNQINEIEFLYIYSLCFHTSYDSYIKQTEEIIKKYDTINFIKNKLNSLISQRNEQNEKFFKNVKLILEDLNLKK</sequence>
<dbReference type="OMA" id="CCLRFYL"/>
<evidence type="ECO:0000313" key="8">
    <source>
        <dbReference type="EMBL" id="CRG93991.1"/>
    </source>
</evidence>
<dbReference type="InterPro" id="IPR011989">
    <property type="entry name" value="ARM-like"/>
</dbReference>
<reference evidence="8" key="1">
    <citation type="submission" date="2015-04" db="EMBL/GenBank/DDBJ databases">
        <authorList>
            <consortium name="Pathogen Informatics"/>
        </authorList>
    </citation>
    <scope>NUCLEOTIDE SEQUENCE [LARGE SCALE GENOMIC DNA]</scope>
    <source>
        <strain evidence="8">8A</strain>
    </source>
</reference>
<feature type="repeat" description="WD" evidence="5">
    <location>
        <begin position="173"/>
        <end position="213"/>
    </location>
</feature>
<dbReference type="InterPro" id="IPR036322">
    <property type="entry name" value="WD40_repeat_dom_sf"/>
</dbReference>
<dbReference type="InterPro" id="IPR001680">
    <property type="entry name" value="WD40_rpt"/>
</dbReference>
<keyword evidence="4" id="KW-0677">Repeat</keyword>
<dbReference type="EMBL" id="CVMV01000019">
    <property type="protein sequence ID" value="CRG93991.1"/>
    <property type="molecule type" value="Genomic_DNA"/>
</dbReference>
<gene>
    <name evidence="8" type="ORF">PGAL8A_00169800</name>
</gene>
<keyword evidence="3 5" id="KW-0853">WD repeat</keyword>
<evidence type="ECO:0000259" key="7">
    <source>
        <dbReference type="PROSITE" id="PS51396"/>
    </source>
</evidence>
<dbReference type="InterPro" id="IPR038122">
    <property type="entry name" value="PFU_sf"/>
</dbReference>
<dbReference type="GeneID" id="39730225"/>
<dbReference type="PROSITE" id="PS50294">
    <property type="entry name" value="WD_REPEATS_REGION"/>
    <property type="match status" value="1"/>
</dbReference>
<name>A0A1J1GNE9_PLAGA</name>
<feature type="domain" description="PUL" evidence="7">
    <location>
        <begin position="578"/>
        <end position="862"/>
    </location>
</feature>
<dbReference type="Pfam" id="PF00400">
    <property type="entry name" value="WD40"/>
    <property type="match status" value="2"/>
</dbReference>
<dbReference type="VEuPathDB" id="PlasmoDB:PGAL8A_00169800"/>
<keyword evidence="2" id="KW-0963">Cytoplasm</keyword>
<dbReference type="Pfam" id="PF08324">
    <property type="entry name" value="PUL"/>
    <property type="match status" value="1"/>
</dbReference>
<dbReference type="AlphaFoldDB" id="A0A1J1GNE9"/>
<evidence type="ECO:0000259" key="6">
    <source>
        <dbReference type="PROSITE" id="PS51394"/>
    </source>
</evidence>
<dbReference type="OrthoDB" id="538223at2759"/>
<evidence type="ECO:0000256" key="1">
    <source>
        <dbReference type="ARBA" id="ARBA00004496"/>
    </source>
</evidence>
<feature type="domain" description="PFU" evidence="6">
    <location>
        <begin position="470"/>
        <end position="569"/>
    </location>
</feature>
<comment type="subcellular location">
    <subcellularLocation>
        <location evidence="1">Cytoplasm</location>
    </subcellularLocation>
</comment>
<dbReference type="GO" id="GO:0043161">
    <property type="term" value="P:proteasome-mediated ubiquitin-dependent protein catabolic process"/>
    <property type="evidence" value="ECO:0007669"/>
    <property type="project" value="TreeGrafter"/>
</dbReference>
<dbReference type="SUPFAM" id="SSF50978">
    <property type="entry name" value="WD40 repeat-like"/>
    <property type="match status" value="1"/>
</dbReference>
<accession>A0A1J1GNE9</accession>
<dbReference type="Gene3D" id="3.10.20.870">
    <property type="entry name" value="PFU (PLAA family ubiquitin binding), C-terminal domain"/>
    <property type="match status" value="1"/>
</dbReference>
<dbReference type="InterPro" id="IPR015155">
    <property type="entry name" value="PFU"/>
</dbReference>
<dbReference type="PROSITE" id="PS50082">
    <property type="entry name" value="WD_REPEATS_2"/>
    <property type="match status" value="2"/>
</dbReference>